<accession>A0A1H6K7D7</accession>
<protein>
    <submittedName>
        <fullName evidence="1">Uncharacterized protein</fullName>
    </submittedName>
</protein>
<organism evidence="1 2">
    <name type="scientific">Bathymodiolus azoricus thioautotrophic gill symbiont</name>
    <dbReference type="NCBI Taxonomy" id="235205"/>
    <lineage>
        <taxon>Bacteria</taxon>
        <taxon>Pseudomonadati</taxon>
        <taxon>Pseudomonadota</taxon>
        <taxon>Gammaproteobacteria</taxon>
        <taxon>sulfur-oxidizing symbionts</taxon>
    </lineage>
</organism>
<dbReference type="EMBL" id="CDSC02000092">
    <property type="protein sequence ID" value="SEH67371.1"/>
    <property type="molecule type" value="Genomic_DNA"/>
</dbReference>
<name>A0A1H6K7D7_9GAMM</name>
<reference evidence="2" key="1">
    <citation type="submission" date="2016-06" db="EMBL/GenBank/DDBJ databases">
        <authorList>
            <person name="Petersen J."/>
            <person name="Sayavedra L."/>
        </authorList>
    </citation>
    <scope>NUCLEOTIDE SEQUENCE [LARGE SCALE GENOMIC DNA]</scope>
    <source>
        <strain evidence="2">BazSymA</strain>
    </source>
</reference>
<proteinExistence type="predicted"/>
<evidence type="ECO:0000313" key="2">
    <source>
        <dbReference type="Proteomes" id="UP000198988"/>
    </source>
</evidence>
<dbReference type="AlphaFoldDB" id="A0A1H6K7D7"/>
<gene>
    <name evidence="1" type="ORF">BAZSYMA_ACONTIG74906_0</name>
</gene>
<dbReference type="Proteomes" id="UP000198988">
    <property type="component" value="Unassembled WGS sequence"/>
</dbReference>
<evidence type="ECO:0000313" key="1">
    <source>
        <dbReference type="EMBL" id="SEH67371.1"/>
    </source>
</evidence>
<sequence length="41" mass="4668">MKITIQVLLQYVNLSCVKLNLATLYVYKSICEQTAFLVNTS</sequence>